<dbReference type="RefSeq" id="WP_021818803.1">
    <property type="nucleotide sequence ID" value="NZ_AVBC01000025.1"/>
</dbReference>
<dbReference type="PATRIC" id="fig|1178482.3.peg.1847"/>
<organism evidence="1 2">
    <name type="scientific">Halomonas huangheensis</name>
    <dbReference type="NCBI Taxonomy" id="1178482"/>
    <lineage>
        <taxon>Bacteria</taxon>
        <taxon>Pseudomonadati</taxon>
        <taxon>Pseudomonadota</taxon>
        <taxon>Gammaproteobacteria</taxon>
        <taxon>Oceanospirillales</taxon>
        <taxon>Halomonadaceae</taxon>
        <taxon>Halomonas</taxon>
    </lineage>
</organism>
<comment type="caution">
    <text evidence="1">The sequence shown here is derived from an EMBL/GenBank/DDBJ whole genome shotgun (WGS) entry which is preliminary data.</text>
</comment>
<keyword evidence="2" id="KW-1185">Reference proteome</keyword>
<dbReference type="OrthoDB" id="5597599at2"/>
<gene>
    <name evidence="1" type="ORF">BJB45_13440</name>
</gene>
<dbReference type="STRING" id="1178482.AR456_13710"/>
<evidence type="ECO:0008006" key="3">
    <source>
        <dbReference type="Google" id="ProtNLM"/>
    </source>
</evidence>
<dbReference type="EMBL" id="AVBC01000025">
    <property type="protein sequence ID" value="ERL51417.1"/>
    <property type="molecule type" value="Genomic_DNA"/>
</dbReference>
<dbReference type="Proteomes" id="UP000019113">
    <property type="component" value="Unassembled WGS sequence"/>
</dbReference>
<accession>W1N795</accession>
<dbReference type="KEGG" id="hhu:AR456_13710"/>
<dbReference type="eggNOG" id="ENOG502Z8DX">
    <property type="taxonomic scope" value="Bacteria"/>
</dbReference>
<reference evidence="1 2" key="1">
    <citation type="submission" date="2013-08" db="EMBL/GenBank/DDBJ databases">
        <title>draft genome of Halomonas huanghegensis, strain BJGMM-B45T.</title>
        <authorList>
            <person name="Miao C."/>
            <person name="Wan Y."/>
            <person name="Jin W."/>
        </authorList>
    </citation>
    <scope>NUCLEOTIDE SEQUENCE [LARGE SCALE GENOMIC DNA]</scope>
    <source>
        <strain evidence="1 2">BJGMM-B45</strain>
    </source>
</reference>
<sequence>MHRPAQPPPETLNPEGQPRKVGVELEFAGLLPLDTARLAQSLFGGRLEHLSAHRIKLKDTKWGDFGIELDSQYVHPESNANEPEDSDWRRLKHDLDKAYRELLGDVVTGVVPTEIVCPPIPWDQLGELDRLIDELRHHGAKGTDASLLYGFGLHLNPELPALDEATILRYLRAWLLSADWIREQIRVDITREFLPHANPFHQKYCLKVCDEHYAPDLDSLIDDYLADNATRNRDLDLLPLFAWLRPNHPHPLLQGGLVQARPTFHYRLPNAQLSDPEWGVVSEWNRWLEVEWLACTPDTLAERMAEYHARHAQPRWWQPLLNLMPGVRR</sequence>
<name>W1N795_9GAMM</name>
<protein>
    <recommendedName>
        <fullName evidence="3">Amidoligase enzyme</fullName>
    </recommendedName>
</protein>
<proteinExistence type="predicted"/>
<dbReference type="Pfam" id="PF12224">
    <property type="entry name" value="Amidoligase_2"/>
    <property type="match status" value="1"/>
</dbReference>
<dbReference type="InterPro" id="IPR022025">
    <property type="entry name" value="Amidoligase_2"/>
</dbReference>
<dbReference type="AlphaFoldDB" id="W1N795"/>
<evidence type="ECO:0000313" key="2">
    <source>
        <dbReference type="Proteomes" id="UP000019113"/>
    </source>
</evidence>
<evidence type="ECO:0000313" key="1">
    <source>
        <dbReference type="EMBL" id="ERL51417.1"/>
    </source>
</evidence>